<dbReference type="PRINTS" id="PR01185">
    <property type="entry name" value="INTEGRINA"/>
</dbReference>
<dbReference type="GO" id="GO:0098609">
    <property type="term" value="P:cell-cell adhesion"/>
    <property type="evidence" value="ECO:0007669"/>
    <property type="project" value="TreeGrafter"/>
</dbReference>
<feature type="region of interest" description="Disordered" evidence="14">
    <location>
        <begin position="895"/>
        <end position="923"/>
    </location>
</feature>
<accession>A0A8W8MG40</accession>
<comment type="similarity">
    <text evidence="2 13">Belongs to the integrin alpha chain family.</text>
</comment>
<dbReference type="Gene3D" id="2.130.10.130">
    <property type="entry name" value="Integrin alpha, N-terminal"/>
    <property type="match status" value="1"/>
</dbReference>
<evidence type="ECO:0000256" key="13">
    <source>
        <dbReference type="RuleBase" id="RU003762"/>
    </source>
</evidence>
<dbReference type="GO" id="GO:0033627">
    <property type="term" value="P:cell adhesion mediated by integrin"/>
    <property type="evidence" value="ECO:0007669"/>
    <property type="project" value="TreeGrafter"/>
</dbReference>
<keyword evidence="11" id="KW-0325">Glycoprotein</keyword>
<reference evidence="18" key="1">
    <citation type="submission" date="2022-08" db="UniProtKB">
        <authorList>
            <consortium name="EnsemblMetazoa"/>
        </authorList>
    </citation>
    <scope>IDENTIFICATION</scope>
    <source>
        <strain evidence="18">05x7-T-G4-1.051#20</strain>
    </source>
</reference>
<dbReference type="InterPro" id="IPR013517">
    <property type="entry name" value="FG-GAP"/>
</dbReference>
<feature type="repeat" description="FG-GAP" evidence="12">
    <location>
        <begin position="251"/>
        <end position="314"/>
    </location>
</feature>
<dbReference type="Gene3D" id="1.20.5.930">
    <property type="entry name" value="Bicelle-embedded integrin alpha(iib) transmembrane segment"/>
    <property type="match status" value="1"/>
</dbReference>
<dbReference type="InterPro" id="IPR000413">
    <property type="entry name" value="Integrin_alpha"/>
</dbReference>
<feature type="repeat" description="FG-GAP" evidence="12">
    <location>
        <begin position="387"/>
        <end position="449"/>
    </location>
</feature>
<evidence type="ECO:0000256" key="9">
    <source>
        <dbReference type="ARBA" id="ARBA00023136"/>
    </source>
</evidence>
<evidence type="ECO:0000313" key="18">
    <source>
        <dbReference type="EnsemblMetazoa" id="G32169.1:cds"/>
    </source>
</evidence>
<dbReference type="GO" id="GO:0008305">
    <property type="term" value="C:integrin complex"/>
    <property type="evidence" value="ECO:0007669"/>
    <property type="project" value="InterPro"/>
</dbReference>
<dbReference type="GO" id="GO:0007229">
    <property type="term" value="P:integrin-mediated signaling pathway"/>
    <property type="evidence" value="ECO:0007669"/>
    <property type="project" value="UniProtKB-KW"/>
</dbReference>
<name>A0A8W8MG40_MAGGI</name>
<evidence type="ECO:0000259" key="17">
    <source>
        <dbReference type="Pfam" id="PF20806"/>
    </source>
</evidence>
<evidence type="ECO:0000256" key="6">
    <source>
        <dbReference type="ARBA" id="ARBA00022889"/>
    </source>
</evidence>
<keyword evidence="4" id="KW-0732">Signal</keyword>
<keyword evidence="9 13" id="KW-0472">Membrane</keyword>
<evidence type="ECO:0000256" key="3">
    <source>
        <dbReference type="ARBA" id="ARBA00022692"/>
    </source>
</evidence>
<dbReference type="PROSITE" id="PS00242">
    <property type="entry name" value="INTEGRIN_ALPHA"/>
    <property type="match status" value="1"/>
</dbReference>
<keyword evidence="19" id="KW-1185">Reference proteome</keyword>
<keyword evidence="8 13" id="KW-0401">Integrin</keyword>
<dbReference type="PROSITE" id="PS51470">
    <property type="entry name" value="FG_GAP"/>
    <property type="match status" value="4"/>
</dbReference>
<keyword evidence="6 13" id="KW-0130">Cell adhesion</keyword>
<dbReference type="InterPro" id="IPR018184">
    <property type="entry name" value="Integrin_alpha_C_CS"/>
</dbReference>
<feature type="repeat" description="FG-GAP" evidence="12">
    <location>
        <begin position="337"/>
        <end position="383"/>
    </location>
</feature>
<dbReference type="GO" id="GO:0009897">
    <property type="term" value="C:external side of plasma membrane"/>
    <property type="evidence" value="ECO:0007669"/>
    <property type="project" value="TreeGrafter"/>
</dbReference>
<organism evidence="18 19">
    <name type="scientific">Magallana gigas</name>
    <name type="common">Pacific oyster</name>
    <name type="synonym">Crassostrea gigas</name>
    <dbReference type="NCBI Taxonomy" id="29159"/>
    <lineage>
        <taxon>Eukaryota</taxon>
        <taxon>Metazoa</taxon>
        <taxon>Spiralia</taxon>
        <taxon>Lophotrochozoa</taxon>
        <taxon>Mollusca</taxon>
        <taxon>Bivalvia</taxon>
        <taxon>Autobranchia</taxon>
        <taxon>Pteriomorphia</taxon>
        <taxon>Ostreida</taxon>
        <taxon>Ostreoidea</taxon>
        <taxon>Ostreidae</taxon>
        <taxon>Magallana</taxon>
    </lineage>
</organism>
<feature type="repeat" description="FG-GAP" evidence="12">
    <location>
        <begin position="1"/>
        <end position="60"/>
    </location>
</feature>
<keyword evidence="7 13" id="KW-1133">Transmembrane helix</keyword>
<evidence type="ECO:0000256" key="4">
    <source>
        <dbReference type="ARBA" id="ARBA00022729"/>
    </source>
</evidence>
<evidence type="ECO:0000259" key="15">
    <source>
        <dbReference type="Pfam" id="PF08441"/>
    </source>
</evidence>
<dbReference type="AlphaFoldDB" id="A0A8W8MG40"/>
<dbReference type="Gene3D" id="2.60.40.1510">
    <property type="entry name" value="ntegrin, alpha v. Chain A, domain 3"/>
    <property type="match status" value="1"/>
</dbReference>
<dbReference type="Pfam" id="PF20805">
    <property type="entry name" value="Integrin_A_Ig_2"/>
    <property type="match status" value="1"/>
</dbReference>
<evidence type="ECO:0000259" key="16">
    <source>
        <dbReference type="Pfam" id="PF20805"/>
    </source>
</evidence>
<dbReference type="Pfam" id="PF20806">
    <property type="entry name" value="Integrin_A_Ig_3"/>
    <property type="match status" value="1"/>
</dbReference>
<evidence type="ECO:0000256" key="10">
    <source>
        <dbReference type="ARBA" id="ARBA00023170"/>
    </source>
</evidence>
<dbReference type="SUPFAM" id="SSF69318">
    <property type="entry name" value="Integrin alpha N-terminal domain"/>
    <property type="match status" value="1"/>
</dbReference>
<dbReference type="InterPro" id="IPR013649">
    <property type="entry name" value="Integrin_alpha_Ig-like_1"/>
</dbReference>
<dbReference type="InterPro" id="IPR032695">
    <property type="entry name" value="Integrin_dom_sf"/>
</dbReference>
<keyword evidence="3 13" id="KW-0812">Transmembrane</keyword>
<feature type="domain" description="Integrin alpha first immunoglubulin-like" evidence="15">
    <location>
        <begin position="434"/>
        <end position="586"/>
    </location>
</feature>
<dbReference type="EnsemblMetazoa" id="G32169.1">
    <property type="protein sequence ID" value="G32169.1:cds"/>
    <property type="gene ID" value="G32169"/>
</dbReference>
<evidence type="ECO:0000256" key="12">
    <source>
        <dbReference type="PROSITE-ProRule" id="PRU00803"/>
    </source>
</evidence>
<dbReference type="Proteomes" id="UP000005408">
    <property type="component" value="Unassembled WGS sequence"/>
</dbReference>
<dbReference type="InterPro" id="IPR048286">
    <property type="entry name" value="Integrin_alpha_Ig-like_3"/>
</dbReference>
<dbReference type="PANTHER" id="PTHR23220">
    <property type="entry name" value="INTEGRIN ALPHA"/>
    <property type="match status" value="1"/>
</dbReference>
<dbReference type="GO" id="GO:0005178">
    <property type="term" value="F:integrin binding"/>
    <property type="evidence" value="ECO:0007669"/>
    <property type="project" value="TreeGrafter"/>
</dbReference>
<comment type="subcellular location">
    <subcellularLocation>
        <location evidence="1 13">Membrane</location>
        <topology evidence="1 13">Single-pass type I membrane protein</topology>
    </subcellularLocation>
</comment>
<evidence type="ECO:0000256" key="11">
    <source>
        <dbReference type="ARBA" id="ARBA00023180"/>
    </source>
</evidence>
<dbReference type="Gene3D" id="2.60.40.1530">
    <property type="entry name" value="ntegrin, alpha v. Chain A, domain 4"/>
    <property type="match status" value="1"/>
</dbReference>
<dbReference type="SUPFAM" id="SSF69179">
    <property type="entry name" value="Integrin domains"/>
    <property type="match status" value="3"/>
</dbReference>
<dbReference type="InterPro" id="IPR013519">
    <property type="entry name" value="Int_alpha_beta-p"/>
</dbReference>
<keyword evidence="10 13" id="KW-0675">Receptor</keyword>
<evidence type="ECO:0000256" key="1">
    <source>
        <dbReference type="ARBA" id="ARBA00004479"/>
    </source>
</evidence>
<dbReference type="GO" id="GO:0007160">
    <property type="term" value="P:cell-matrix adhesion"/>
    <property type="evidence" value="ECO:0007669"/>
    <property type="project" value="TreeGrafter"/>
</dbReference>
<feature type="domain" description="Integrin alpha second immunoglobulin-like" evidence="16">
    <location>
        <begin position="608"/>
        <end position="757"/>
    </location>
</feature>
<evidence type="ECO:0000256" key="8">
    <source>
        <dbReference type="ARBA" id="ARBA00023037"/>
    </source>
</evidence>
<dbReference type="Gene3D" id="2.60.40.1460">
    <property type="entry name" value="Integrin domains. Chain A, domain 2"/>
    <property type="match status" value="1"/>
</dbReference>
<dbReference type="PANTHER" id="PTHR23220:SF122">
    <property type="entry name" value="INTEGRIN ALPHA-PS1"/>
    <property type="match status" value="1"/>
</dbReference>
<dbReference type="InterPro" id="IPR048285">
    <property type="entry name" value="Integrin_alpha_Ig-like_2"/>
</dbReference>
<evidence type="ECO:0000256" key="7">
    <source>
        <dbReference type="ARBA" id="ARBA00022989"/>
    </source>
</evidence>
<feature type="transmembrane region" description="Helical" evidence="13">
    <location>
        <begin position="1020"/>
        <end position="1042"/>
    </location>
</feature>
<evidence type="ECO:0000313" key="19">
    <source>
        <dbReference type="Proteomes" id="UP000005408"/>
    </source>
</evidence>
<sequence>MPFIKQGPENSYFGFSIAQHKINDSGQYLLLVGAPKYSENTTYSPGGVYQCNVSNDEDCQIIDIETAFNEHSVEMTNGQWMGGTVRSSGEGIALACAFRYMQNYNPLGRCASLLNNLNPDREIRQCEQDGRDNEGTSYCQAGASALVTRDEEIVLGAPGSVDWTGQISRIYITGNIFDFGRDKSWSHTYAYHMEENPPAVDKNSYMGFSVTSGRFRGFSERVYVGGAPRSNSTGQVVVFRKDKSNLVYFKQSILSGTMAFSAFGTDLVAVDFDSDGFDDLVVGCPLYTKTDVNTNMFAGGAIYVYSSKSPLTSATVPLIITLDMAESECEKMRCLEARFGQSLSKAGDLNLDGYPDLAVGAPYDNFGRGAIYLFHGSAKGINPKYVQKITATEVDPSLRTFGYSLSGGLDLDDNGYPDVTVGAYGSNKAIMLRTRPIVHLFPNITFFPKKFNLSKLAGCPFDDPAFTTKPRYCVELKICLKFNAKPVHSFSTAQKFDVKVVAERDSVEKRIFFKGAPQPDMVSYIQELRYQDLEGCKRHVIYLADNIKDKLTPIQIDVSYNLPESRTLRRRRQAVEDINKYPILLIVNQTDETSVTSFSEKIDFVKKCGLDDICQSNLELQMALKPLQKDVNEYVLSIGENDLFKVQIKLINIGEPAYEPSFYLVVPETMQYAGSTPIYPPGLSPPACININKTTIFCELTNPFGNSVKSNERTEFNIELDATNLPLNLTTFTIRGLFNTTSKEQSLNNDEVTLPVKMVTRTNIRVFGEAVPAHDVVFKGPIRGASAISNEDAIGPAINHTYTIYNEGVGAVGSAELEIFWPVEVDPGEYEDGKHLLYLMQTESLDRSKAQCIHEPEYYNVHGVKENADLIIRLPVKTAVVVNNGEGPEYVAADSRRRREVGNEEEIPTSTTPKPPRESGSGRKVIKLGCADKSAKCIRIRCRVFRLDKKQSVKIVVRARLWESTLLQDFPSDEVQISSLARVTVSPDLNIFQDTSDDESTATTYAVPELKPTAKQELQWWIILVAALGGIILLIIVIVILYKCGFFKRSKPEGYEPTYQGEIKKSKDYDNVG</sequence>
<feature type="domain" description="Integrin alpha third immunoglobulin-like" evidence="17">
    <location>
        <begin position="775"/>
        <end position="994"/>
    </location>
</feature>
<evidence type="ECO:0000256" key="5">
    <source>
        <dbReference type="ARBA" id="ARBA00022737"/>
    </source>
</evidence>
<keyword evidence="5" id="KW-0677">Repeat</keyword>
<dbReference type="SMART" id="SM00191">
    <property type="entry name" value="Int_alpha"/>
    <property type="match status" value="5"/>
</dbReference>
<evidence type="ECO:0000256" key="2">
    <source>
        <dbReference type="ARBA" id="ARBA00008054"/>
    </source>
</evidence>
<protein>
    <submittedName>
        <fullName evidence="18">Uncharacterized protein</fullName>
    </submittedName>
</protein>
<dbReference type="Pfam" id="PF01839">
    <property type="entry name" value="FG-GAP"/>
    <property type="match status" value="2"/>
</dbReference>
<proteinExistence type="inferred from homology"/>
<dbReference type="Pfam" id="PF08441">
    <property type="entry name" value="Integrin_A_Ig_1"/>
    <property type="match status" value="1"/>
</dbReference>
<dbReference type="InterPro" id="IPR028994">
    <property type="entry name" value="Integrin_alpha_N"/>
</dbReference>
<evidence type="ECO:0000256" key="14">
    <source>
        <dbReference type="SAM" id="MobiDB-lite"/>
    </source>
</evidence>